<dbReference type="Proteomes" id="UP000008957">
    <property type="component" value="Chromosome"/>
</dbReference>
<protein>
    <submittedName>
        <fullName evidence="2">Septum formation initiator</fullName>
    </submittedName>
</protein>
<reference evidence="3" key="1">
    <citation type="submission" date="2010-03" db="EMBL/GenBank/DDBJ databases">
        <title>The genome sequence of Synergistetes sp. SGP1.</title>
        <authorList>
            <consortium name="metaHIT consortium -- http://www.metahit.eu/"/>
            <person name="Pajon A."/>
            <person name="Turner K."/>
            <person name="Parkhill J."/>
            <person name="Wade W."/>
            <person name="Vartoukian S."/>
        </authorList>
    </citation>
    <scope>NUCLEOTIDE SEQUENCE [LARGE SCALE GENOMIC DNA]</scope>
    <source>
        <strain evidence="3">SGP1</strain>
    </source>
</reference>
<feature type="coiled-coil region" evidence="1">
    <location>
        <begin position="33"/>
        <end position="67"/>
    </location>
</feature>
<dbReference type="KEGG" id="sbr:SY1_14680"/>
<proteinExistence type="predicted"/>
<reference evidence="2 3" key="2">
    <citation type="submission" date="2010-03" db="EMBL/GenBank/DDBJ databases">
        <authorList>
            <person name="Pajon A."/>
        </authorList>
    </citation>
    <scope>NUCLEOTIDE SEQUENCE [LARGE SCALE GENOMIC DNA]</scope>
    <source>
        <strain evidence="2 3">SGP1</strain>
    </source>
</reference>
<sequence length="101" mass="11583">MAMPPLRRIALIAFLGLLALIMVTHYAFEVSRIEQIRSAIDEREDLLQRKKENVRNYEEKVSFYKTREGIEHLAREQYNLVASGERVILLASPGARSGDLP</sequence>
<organism evidence="2 3">
    <name type="scientific">Fretibacterium fastidiosum</name>
    <dbReference type="NCBI Taxonomy" id="651822"/>
    <lineage>
        <taxon>Bacteria</taxon>
        <taxon>Thermotogati</taxon>
        <taxon>Synergistota</taxon>
        <taxon>Synergistia</taxon>
        <taxon>Synergistales</taxon>
        <taxon>Aminobacteriaceae</taxon>
        <taxon>Fretibacterium</taxon>
    </lineage>
</organism>
<dbReference type="EMBL" id="FP929056">
    <property type="protein sequence ID" value="CBL28503.1"/>
    <property type="molecule type" value="Genomic_DNA"/>
</dbReference>
<evidence type="ECO:0000313" key="3">
    <source>
        <dbReference type="Proteomes" id="UP000008957"/>
    </source>
</evidence>
<dbReference type="RefSeq" id="WP_015556650.1">
    <property type="nucleotide sequence ID" value="NZ_OZ209244.1"/>
</dbReference>
<gene>
    <name evidence="2" type="ORF">SY1_14680</name>
</gene>
<dbReference type="InterPro" id="IPR007060">
    <property type="entry name" value="FtsL/DivIC"/>
</dbReference>
<accession>A0AB94IXH4</accession>
<dbReference type="AlphaFoldDB" id="A0AB94IXH4"/>
<dbReference type="Pfam" id="PF04977">
    <property type="entry name" value="DivIC"/>
    <property type="match status" value="1"/>
</dbReference>
<evidence type="ECO:0000313" key="2">
    <source>
        <dbReference type="EMBL" id="CBL28503.1"/>
    </source>
</evidence>
<keyword evidence="1" id="KW-0175">Coiled coil</keyword>
<keyword evidence="3" id="KW-1185">Reference proteome</keyword>
<evidence type="ECO:0000256" key="1">
    <source>
        <dbReference type="SAM" id="Coils"/>
    </source>
</evidence>
<name>A0AB94IXH4_9BACT</name>